<dbReference type="InterPro" id="IPR051711">
    <property type="entry name" value="Stress_Response_Reg"/>
</dbReference>
<dbReference type="PANTHER" id="PTHR47540">
    <property type="entry name" value="THIAMINE REPRESSIBLE GENES REGULATORY PROTEIN THI5"/>
    <property type="match status" value="1"/>
</dbReference>
<dbReference type="Proteomes" id="UP000509510">
    <property type="component" value="Chromosome V"/>
</dbReference>
<protein>
    <recommendedName>
        <fullName evidence="7">Xylanolytic transcriptional activator regulatory domain-containing protein</fullName>
    </recommendedName>
</protein>
<dbReference type="InterPro" id="IPR007219">
    <property type="entry name" value="XnlR_reg_dom"/>
</dbReference>
<name>A0A7H8R6X6_TALRU</name>
<dbReference type="KEGG" id="trg:TRUGW13939_09278"/>
<dbReference type="GO" id="GO:0045944">
    <property type="term" value="P:positive regulation of transcription by RNA polymerase II"/>
    <property type="evidence" value="ECO:0007669"/>
    <property type="project" value="TreeGrafter"/>
</dbReference>
<reference evidence="9" key="1">
    <citation type="submission" date="2020-06" db="EMBL/GenBank/DDBJ databases">
        <title>A chromosome-scale genome assembly of Talaromyces rugulosus W13939.</title>
        <authorList>
            <person name="Wang B."/>
            <person name="Guo L."/>
            <person name="Ye K."/>
            <person name="Wang L."/>
        </authorList>
    </citation>
    <scope>NUCLEOTIDE SEQUENCE [LARGE SCALE GENOMIC DNA]</scope>
    <source>
        <strain evidence="9">W13939</strain>
    </source>
</reference>
<feature type="compositionally biased region" description="Polar residues" evidence="6">
    <location>
        <begin position="1"/>
        <end position="35"/>
    </location>
</feature>
<keyword evidence="4" id="KW-0804">Transcription</keyword>
<evidence type="ECO:0000256" key="2">
    <source>
        <dbReference type="ARBA" id="ARBA00023015"/>
    </source>
</evidence>
<keyword evidence="5" id="KW-0539">Nucleus</keyword>
<dbReference type="GO" id="GO:0006351">
    <property type="term" value="P:DNA-templated transcription"/>
    <property type="evidence" value="ECO:0007669"/>
    <property type="project" value="InterPro"/>
</dbReference>
<proteinExistence type="predicted"/>
<dbReference type="AlphaFoldDB" id="A0A7H8R6X6"/>
<dbReference type="GO" id="GO:0005634">
    <property type="term" value="C:nucleus"/>
    <property type="evidence" value="ECO:0007669"/>
    <property type="project" value="UniProtKB-SubCell"/>
</dbReference>
<evidence type="ECO:0000256" key="6">
    <source>
        <dbReference type="SAM" id="MobiDB-lite"/>
    </source>
</evidence>
<gene>
    <name evidence="8" type="ORF">TRUGW13939_09278</name>
</gene>
<dbReference type="GO" id="GO:0043565">
    <property type="term" value="F:sequence-specific DNA binding"/>
    <property type="evidence" value="ECO:0007669"/>
    <property type="project" value="TreeGrafter"/>
</dbReference>
<comment type="subcellular location">
    <subcellularLocation>
        <location evidence="1">Nucleus</location>
    </subcellularLocation>
</comment>
<keyword evidence="2" id="KW-0805">Transcription regulation</keyword>
<dbReference type="GO" id="GO:0008270">
    <property type="term" value="F:zinc ion binding"/>
    <property type="evidence" value="ECO:0007669"/>
    <property type="project" value="InterPro"/>
</dbReference>
<organism evidence="8 9">
    <name type="scientific">Talaromyces rugulosus</name>
    <name type="common">Penicillium rugulosum</name>
    <dbReference type="NCBI Taxonomy" id="121627"/>
    <lineage>
        <taxon>Eukaryota</taxon>
        <taxon>Fungi</taxon>
        <taxon>Dikarya</taxon>
        <taxon>Ascomycota</taxon>
        <taxon>Pezizomycotina</taxon>
        <taxon>Eurotiomycetes</taxon>
        <taxon>Eurotiomycetidae</taxon>
        <taxon>Eurotiales</taxon>
        <taxon>Trichocomaceae</taxon>
        <taxon>Talaromyces</taxon>
        <taxon>Talaromyces sect. Islandici</taxon>
    </lineage>
</organism>
<evidence type="ECO:0000313" key="9">
    <source>
        <dbReference type="Proteomes" id="UP000509510"/>
    </source>
</evidence>
<dbReference type="CDD" id="cd12148">
    <property type="entry name" value="fungal_TF_MHR"/>
    <property type="match status" value="1"/>
</dbReference>
<evidence type="ECO:0000256" key="4">
    <source>
        <dbReference type="ARBA" id="ARBA00023163"/>
    </source>
</evidence>
<dbReference type="SMART" id="SM00906">
    <property type="entry name" value="Fungal_trans"/>
    <property type="match status" value="1"/>
</dbReference>
<dbReference type="OrthoDB" id="6486656at2759"/>
<accession>A0A7H8R6X6</accession>
<feature type="region of interest" description="Disordered" evidence="6">
    <location>
        <begin position="1"/>
        <end position="64"/>
    </location>
</feature>
<evidence type="ECO:0000256" key="1">
    <source>
        <dbReference type="ARBA" id="ARBA00004123"/>
    </source>
</evidence>
<evidence type="ECO:0000313" key="8">
    <source>
        <dbReference type="EMBL" id="QKX62122.1"/>
    </source>
</evidence>
<evidence type="ECO:0000259" key="7">
    <source>
        <dbReference type="SMART" id="SM00906"/>
    </source>
</evidence>
<keyword evidence="3" id="KW-0238">DNA-binding</keyword>
<dbReference type="Pfam" id="PF04082">
    <property type="entry name" value="Fungal_trans"/>
    <property type="match status" value="1"/>
</dbReference>
<feature type="domain" description="Xylanolytic transcriptional activator regulatory" evidence="7">
    <location>
        <begin position="227"/>
        <end position="300"/>
    </location>
</feature>
<dbReference type="GeneID" id="55996762"/>
<keyword evidence="9" id="KW-1185">Reference proteome</keyword>
<dbReference type="PANTHER" id="PTHR47540:SF2">
    <property type="entry name" value="ZN(II)2CYS6 TRANSCRIPTION FACTOR (EUROFUNG)"/>
    <property type="match status" value="1"/>
</dbReference>
<sequence length="576" mass="65424">MPTTSYSSIKAPSSSFTNHPTPQPAGSSYINTNSPIPDDSNRTEEPINSSRQDTPEEPPQKDQYGHFHGSASGFVFLQFAKDRLARLPSMSLNFSDYPLTYSGKLPGILPPKSIADNLIRNYFDFGIATSRFVHEPSLFASYKLLYSNLECQEPCQDDLALVYMVMATGSHYSITNTIFLGFSASVRFFDMAQIELQKESSKITLSSLQARLLVIHYLLNHSRMHDAWSSFGIVVRHAQALGLHRRSMAPCTNYIDHEYRKRLFWCIYSYDRILSSIFGRPCALHDDDIDQEECALADDDDITVSSCRARGDVSFCSAAALIHHSRLTRLLGWVLREFYSPMRRRHSLRSLQSTALELETSLKNWQDSLPVYLNYMTLPPSAMSIMIQRQMCMLKLTFAHTTLLLYRPFILYSIRANARIPSELQQWFQHCGEKSVEAANMVVSECRYLFERGLFSRIFWLVNYAQFAAVGTLYMYSYLWPTSPGIRDVADEAMAEFPVGVKGDLVGQRYLEILKELQEVTANFNIPGIERGTMEGSDITSMDDLSIFDDTLMNYGDPWGVALLDTTVINEYFGGD</sequence>
<dbReference type="EMBL" id="CP055902">
    <property type="protein sequence ID" value="QKX62122.1"/>
    <property type="molecule type" value="Genomic_DNA"/>
</dbReference>
<dbReference type="RefSeq" id="XP_035348296.1">
    <property type="nucleotide sequence ID" value="XM_035492403.1"/>
</dbReference>
<evidence type="ECO:0000256" key="5">
    <source>
        <dbReference type="ARBA" id="ARBA00023242"/>
    </source>
</evidence>
<evidence type="ECO:0000256" key="3">
    <source>
        <dbReference type="ARBA" id="ARBA00023125"/>
    </source>
</evidence>